<evidence type="ECO:0000256" key="1">
    <source>
        <dbReference type="SAM" id="MobiDB-lite"/>
    </source>
</evidence>
<evidence type="ECO:0000313" key="3">
    <source>
        <dbReference type="Proteomes" id="UP000693970"/>
    </source>
</evidence>
<dbReference type="AlphaFoldDB" id="A0A9K3KC94"/>
<name>A0A9K3KC94_9STRA</name>
<accession>A0A9K3KC94</accession>
<sequence>MTAKTNTASSMTVQDPNAVPDYTGKAKERRAAEKSTTTASLHTQHHRSEIVDYAPPCIPRVADKNKTVPKGSVVGHFHSLSLIDAWKQLDVIY</sequence>
<keyword evidence="3" id="KW-1185">Reference proteome</keyword>
<dbReference type="Proteomes" id="UP000693970">
    <property type="component" value="Unassembled WGS sequence"/>
</dbReference>
<feature type="region of interest" description="Disordered" evidence="1">
    <location>
        <begin position="1"/>
        <end position="46"/>
    </location>
</feature>
<proteinExistence type="predicted"/>
<feature type="compositionally biased region" description="Polar residues" evidence="1">
    <location>
        <begin position="1"/>
        <end position="15"/>
    </location>
</feature>
<reference evidence="2" key="1">
    <citation type="journal article" date="2021" name="Sci. Rep.">
        <title>Diploid genomic architecture of Nitzschia inconspicua, an elite biomass production diatom.</title>
        <authorList>
            <person name="Oliver A."/>
            <person name="Podell S."/>
            <person name="Pinowska A."/>
            <person name="Traller J.C."/>
            <person name="Smith S.R."/>
            <person name="McClure R."/>
            <person name="Beliaev A."/>
            <person name="Bohutskyi P."/>
            <person name="Hill E.A."/>
            <person name="Rabines A."/>
            <person name="Zheng H."/>
            <person name="Allen L.Z."/>
            <person name="Kuo A."/>
            <person name="Grigoriev I.V."/>
            <person name="Allen A.E."/>
            <person name="Hazlebeck D."/>
            <person name="Allen E.E."/>
        </authorList>
    </citation>
    <scope>NUCLEOTIDE SEQUENCE</scope>
    <source>
        <strain evidence="2">Hildebrandi</strain>
    </source>
</reference>
<evidence type="ECO:0000313" key="2">
    <source>
        <dbReference type="EMBL" id="KAG7340897.1"/>
    </source>
</evidence>
<comment type="caution">
    <text evidence="2">The sequence shown here is derived from an EMBL/GenBank/DDBJ whole genome shotgun (WGS) entry which is preliminary data.</text>
</comment>
<organism evidence="2 3">
    <name type="scientific">Nitzschia inconspicua</name>
    <dbReference type="NCBI Taxonomy" id="303405"/>
    <lineage>
        <taxon>Eukaryota</taxon>
        <taxon>Sar</taxon>
        <taxon>Stramenopiles</taxon>
        <taxon>Ochrophyta</taxon>
        <taxon>Bacillariophyta</taxon>
        <taxon>Bacillariophyceae</taxon>
        <taxon>Bacillariophycidae</taxon>
        <taxon>Bacillariales</taxon>
        <taxon>Bacillariaceae</taxon>
        <taxon>Nitzschia</taxon>
    </lineage>
</organism>
<feature type="compositionally biased region" description="Basic and acidic residues" evidence="1">
    <location>
        <begin position="24"/>
        <end position="33"/>
    </location>
</feature>
<protein>
    <submittedName>
        <fullName evidence="2">Uncharacterized protein</fullName>
    </submittedName>
</protein>
<gene>
    <name evidence="2" type="ORF">IV203_024440</name>
</gene>
<reference evidence="2" key="2">
    <citation type="submission" date="2021-04" db="EMBL/GenBank/DDBJ databases">
        <authorList>
            <person name="Podell S."/>
        </authorList>
    </citation>
    <scope>NUCLEOTIDE SEQUENCE</scope>
    <source>
        <strain evidence="2">Hildebrandi</strain>
    </source>
</reference>
<dbReference type="EMBL" id="JAGRRH010000027">
    <property type="protein sequence ID" value="KAG7340897.1"/>
    <property type="molecule type" value="Genomic_DNA"/>
</dbReference>